<feature type="region of interest" description="Disordered" evidence="1">
    <location>
        <begin position="355"/>
        <end position="408"/>
    </location>
</feature>
<dbReference type="Proteomes" id="UP000466442">
    <property type="component" value="Linkage Group LG1"/>
</dbReference>
<keyword evidence="3" id="KW-1185">Reference proteome</keyword>
<comment type="caution">
    <text evidence="2">The sequence shown here is derived from an EMBL/GenBank/DDBJ whole genome shotgun (WGS) entry which is preliminary data.</text>
</comment>
<gene>
    <name evidence="2" type="ORF">GE061_001080</name>
</gene>
<reference evidence="2" key="1">
    <citation type="journal article" date="2021" name="Mol. Ecol. Resour.">
        <title>Apolygus lucorum genome provides insights into omnivorousness and mesophyll feeding.</title>
        <authorList>
            <person name="Liu Y."/>
            <person name="Liu H."/>
            <person name="Wang H."/>
            <person name="Huang T."/>
            <person name="Liu B."/>
            <person name="Yang B."/>
            <person name="Yin L."/>
            <person name="Li B."/>
            <person name="Zhang Y."/>
            <person name="Zhang S."/>
            <person name="Jiang F."/>
            <person name="Zhang X."/>
            <person name="Ren Y."/>
            <person name="Wang B."/>
            <person name="Wang S."/>
            <person name="Lu Y."/>
            <person name="Wu K."/>
            <person name="Fan W."/>
            <person name="Wang G."/>
        </authorList>
    </citation>
    <scope>NUCLEOTIDE SEQUENCE</scope>
    <source>
        <strain evidence="2">12Hb</strain>
    </source>
</reference>
<evidence type="ECO:0000313" key="3">
    <source>
        <dbReference type="Proteomes" id="UP000466442"/>
    </source>
</evidence>
<evidence type="ECO:0000313" key="2">
    <source>
        <dbReference type="EMBL" id="KAF6216732.1"/>
    </source>
</evidence>
<dbReference type="EMBL" id="WIXP02000001">
    <property type="protein sequence ID" value="KAF6216732.1"/>
    <property type="molecule type" value="Genomic_DNA"/>
</dbReference>
<name>A0A6A4JL90_APOLU</name>
<feature type="compositionally biased region" description="Basic and acidic residues" evidence="1">
    <location>
        <begin position="371"/>
        <end position="387"/>
    </location>
</feature>
<dbReference type="AlphaFoldDB" id="A0A6A4JL90"/>
<evidence type="ECO:0000256" key="1">
    <source>
        <dbReference type="SAM" id="MobiDB-lite"/>
    </source>
</evidence>
<proteinExistence type="predicted"/>
<protein>
    <submittedName>
        <fullName evidence="2">Uncharacterized protein</fullName>
    </submittedName>
</protein>
<feature type="compositionally biased region" description="Polar residues" evidence="1">
    <location>
        <begin position="355"/>
        <end position="369"/>
    </location>
</feature>
<accession>A0A6A4JL90</accession>
<organism evidence="2 3">
    <name type="scientific">Apolygus lucorum</name>
    <name type="common">Small green plant bug</name>
    <name type="synonym">Lygocoris lucorum</name>
    <dbReference type="NCBI Taxonomy" id="248454"/>
    <lineage>
        <taxon>Eukaryota</taxon>
        <taxon>Metazoa</taxon>
        <taxon>Ecdysozoa</taxon>
        <taxon>Arthropoda</taxon>
        <taxon>Hexapoda</taxon>
        <taxon>Insecta</taxon>
        <taxon>Pterygota</taxon>
        <taxon>Neoptera</taxon>
        <taxon>Paraneoptera</taxon>
        <taxon>Hemiptera</taxon>
        <taxon>Heteroptera</taxon>
        <taxon>Panheteroptera</taxon>
        <taxon>Cimicomorpha</taxon>
        <taxon>Miridae</taxon>
        <taxon>Mirini</taxon>
        <taxon>Apolygus</taxon>
    </lineage>
</organism>
<sequence>MQNQYRCYSHSCCISYEVNRKTKSASVTKTSVPDFNLRTRKKVPRKTNADKSKPVGLRQIPRKKAGVKPLKNQRVGQGVSRDVRVVSRLGVENDESLSKVKAPGSCKLLRSTGRNLSDASTQTIHIAPIQNLSLPRFTLNTFPVIDPEPNHFPVHENQQGWLKNSPPKKQNNVGDFFPSKVSSQNRESGDAITGHRKLEVCCFPIINIDPRTIRNESDSEGCDGFIVVSSKESSGKGKCLDNEDSLVDYIYQAQDKVKHIRSRLVELCHTLKSRKKIPISPKDTKHAKLLEKALGSIIKEVDSVSRMGKNWSSVADGSPCFSPVSGHKGRQNYTITHSKIYDNCSGDAADTFHVNHSQPYSKSKNTLQTPKMDHQSPRSTLIHESRGNKYHAGPHSVDSPPSSVGKESSLTLLKKELGSFFEKMKKETDSLMEGAELHHEALLQYSDRNSISSWEITSTDSTGL</sequence>